<proteinExistence type="predicted"/>
<dbReference type="InterPro" id="IPR011990">
    <property type="entry name" value="TPR-like_helical_dom_sf"/>
</dbReference>
<evidence type="ECO:0000313" key="2">
    <source>
        <dbReference type="Proteomes" id="UP000322267"/>
    </source>
</evidence>
<comment type="caution">
    <text evidence="1">The sequence shown here is derived from an EMBL/GenBank/DDBJ whole genome shotgun (WGS) entry which is preliminary data.</text>
</comment>
<accession>A0A5D4NYC9</accession>
<dbReference type="RefSeq" id="WP_148939056.1">
    <property type="nucleotide sequence ID" value="NZ_VTEI01000003.1"/>
</dbReference>
<dbReference type="AlphaFoldDB" id="A0A5D4NYC9"/>
<evidence type="ECO:0000313" key="1">
    <source>
        <dbReference type="EMBL" id="TYS17722.1"/>
    </source>
</evidence>
<organism evidence="1 2">
    <name type="scientific">Rossellomorea vietnamensis</name>
    <dbReference type="NCBI Taxonomy" id="218284"/>
    <lineage>
        <taxon>Bacteria</taxon>
        <taxon>Bacillati</taxon>
        <taxon>Bacillota</taxon>
        <taxon>Bacilli</taxon>
        <taxon>Bacillales</taxon>
        <taxon>Bacillaceae</taxon>
        <taxon>Rossellomorea</taxon>
    </lineage>
</organism>
<dbReference type="EMBL" id="VTEI01000003">
    <property type="protein sequence ID" value="TYS17722.1"/>
    <property type="molecule type" value="Genomic_DNA"/>
</dbReference>
<dbReference type="OrthoDB" id="244285at2"/>
<reference evidence="1 2" key="1">
    <citation type="submission" date="2019-08" db="EMBL/GenBank/DDBJ databases">
        <title>Bacillus genomes from the desert of Cuatro Cienegas, Coahuila.</title>
        <authorList>
            <person name="Olmedo-Alvarez G."/>
        </authorList>
    </citation>
    <scope>NUCLEOTIDE SEQUENCE [LARGE SCALE GENOMIC DNA]</scope>
    <source>
        <strain evidence="1 2">CH34_1T</strain>
    </source>
</reference>
<dbReference type="SUPFAM" id="SSF48452">
    <property type="entry name" value="TPR-like"/>
    <property type="match status" value="1"/>
</dbReference>
<name>A0A5D4NYC9_9BACI</name>
<sequence>MNDSDSKTFTISTKVKKTDYSHSSFMSLYLASASSGQAFRVYKDIDIKDLNIEGYESKEGRMVMMEFRPNHSELPFLETEFWADLVEDPLNRTLSIQLSNDRNADNAPYMVKLKFRSKGNVNFNIEPSPFASAKEWNKWYSILSKIRGLDYRRTYILGKDKSRLVTSACPNLDNTLSTFEGEFLKKLSILEDKIGNPIIPPTEISQELLDSVIEINEKWEHIDDAEREKEIQQLEKDLNIPMTTLISVQLKNQETDLNRMMIIQHLGWIKYSSFGLKFDDFEKRKEWDKIIKNQSAISYVVNARTFTPEDFFNQLSSLRQEGEYNILSMVNKLLKINSEELPPIKTNIEVKLQEPIGSVQEIQVTIQQADDDYNKMEKLLFEEKYVQAIPFLEKIGANKETLAYAYAINHQYDEAIELADKIIAQDVSTVAHMTKGLAYVGKGEYHSAFDAYQLGIHICRYKWYPIAKENLESFVLSNNTQMTKELQNIIELLDKEREPMNPKEKCYCGSKRRFKKCHGKVR</sequence>
<gene>
    <name evidence="1" type="ORF">FZC78_07630</name>
</gene>
<dbReference type="Proteomes" id="UP000322267">
    <property type="component" value="Unassembled WGS sequence"/>
</dbReference>
<protein>
    <submittedName>
        <fullName evidence="1">SEC-C domain-containing protein</fullName>
    </submittedName>
</protein>
<dbReference type="Gene3D" id="1.25.40.10">
    <property type="entry name" value="Tetratricopeptide repeat domain"/>
    <property type="match status" value="1"/>
</dbReference>